<keyword evidence="3" id="KW-0238">DNA-binding</keyword>
<evidence type="ECO:0000256" key="1">
    <source>
        <dbReference type="ARBA" id="ARBA00009437"/>
    </source>
</evidence>
<keyword evidence="2" id="KW-0805">Transcription regulation</keyword>
<dbReference type="InterPro" id="IPR036390">
    <property type="entry name" value="WH_DNA-bd_sf"/>
</dbReference>
<comment type="caution">
    <text evidence="6">The sequence shown here is derived from an EMBL/GenBank/DDBJ whole genome shotgun (WGS) entry which is preliminary data.</text>
</comment>
<evidence type="ECO:0000256" key="3">
    <source>
        <dbReference type="ARBA" id="ARBA00023125"/>
    </source>
</evidence>
<dbReference type="Pfam" id="PF03466">
    <property type="entry name" value="LysR_substrate"/>
    <property type="match status" value="1"/>
</dbReference>
<feature type="domain" description="HTH lysR-type" evidence="5">
    <location>
        <begin position="1"/>
        <end position="59"/>
    </location>
</feature>
<dbReference type="InterPro" id="IPR005119">
    <property type="entry name" value="LysR_subst-bd"/>
</dbReference>
<dbReference type="Pfam" id="PF00126">
    <property type="entry name" value="HTH_1"/>
    <property type="match status" value="1"/>
</dbReference>
<evidence type="ECO:0000256" key="2">
    <source>
        <dbReference type="ARBA" id="ARBA00023015"/>
    </source>
</evidence>
<dbReference type="InterPro" id="IPR036388">
    <property type="entry name" value="WH-like_DNA-bd_sf"/>
</dbReference>
<sequence length="298" mass="32878">MDRLTSMAVFVKAVDLGSFAATADAFEISGPMVGKHIKFLEDRLGITLLHRTTRKQNLTEPGKAYYARCRSILAEVDSADALVAGDLTQPRGRLRVSLPVHFGRRCVAPILLQLTRRFPGLELDLSFTDRISDLAEEGYDFAVRTGELADRTDHIARRIATQKMIVVASPAYLQANGTLETISDIAAHVVVLYRRSGIVAPWIFPRGSEPDAKVSVTGRLRLDDLNAIADAAADGEGLAWLPLWLVKDRLEAGTLINVLPTERPFLYPVHAVWMKTAHLPFSVRLAIDELAKSLPDKM</sequence>
<reference evidence="6" key="1">
    <citation type="submission" date="2021-07" db="EMBL/GenBank/DDBJ databases">
        <title>Shinella sp. nov., a novel member of the genus Shinella from water.</title>
        <authorList>
            <person name="Deng Y."/>
        </authorList>
    </citation>
    <scope>NUCLEOTIDE SEQUENCE</scope>
    <source>
        <strain evidence="6">CPCC 100929</strain>
    </source>
</reference>
<keyword evidence="4" id="KW-0804">Transcription</keyword>
<dbReference type="PANTHER" id="PTHR30537">
    <property type="entry name" value="HTH-TYPE TRANSCRIPTIONAL REGULATOR"/>
    <property type="match status" value="1"/>
</dbReference>
<dbReference type="EMBL" id="WHSB02000003">
    <property type="protein sequence ID" value="MCQ4630469.1"/>
    <property type="molecule type" value="Genomic_DNA"/>
</dbReference>
<keyword evidence="7" id="KW-1185">Reference proteome</keyword>
<evidence type="ECO:0000313" key="7">
    <source>
        <dbReference type="Proteomes" id="UP000996601"/>
    </source>
</evidence>
<dbReference type="SUPFAM" id="SSF53850">
    <property type="entry name" value="Periplasmic binding protein-like II"/>
    <property type="match status" value="1"/>
</dbReference>
<evidence type="ECO:0000313" key="6">
    <source>
        <dbReference type="EMBL" id="MCQ4630469.1"/>
    </source>
</evidence>
<dbReference type="Gene3D" id="3.40.190.290">
    <property type="match status" value="1"/>
</dbReference>
<dbReference type="PANTHER" id="PTHR30537:SF5">
    <property type="entry name" value="HTH-TYPE TRANSCRIPTIONAL ACTIVATOR TTDR-RELATED"/>
    <property type="match status" value="1"/>
</dbReference>
<dbReference type="SUPFAM" id="SSF46785">
    <property type="entry name" value="Winged helix' DNA-binding domain"/>
    <property type="match status" value="1"/>
</dbReference>
<protein>
    <submittedName>
        <fullName evidence="6">LysR family transcriptional regulator</fullName>
    </submittedName>
</protein>
<dbReference type="InterPro" id="IPR000847">
    <property type="entry name" value="LysR_HTH_N"/>
</dbReference>
<dbReference type="InterPro" id="IPR058163">
    <property type="entry name" value="LysR-type_TF_proteobact-type"/>
</dbReference>
<dbReference type="PROSITE" id="PS50931">
    <property type="entry name" value="HTH_LYSR"/>
    <property type="match status" value="1"/>
</dbReference>
<name>A0ABT1R5Y8_9HYPH</name>
<comment type="similarity">
    <text evidence="1">Belongs to the LysR transcriptional regulatory family.</text>
</comment>
<dbReference type="Proteomes" id="UP000996601">
    <property type="component" value="Unassembled WGS sequence"/>
</dbReference>
<dbReference type="CDD" id="cd08475">
    <property type="entry name" value="PBP2_CrgA_like_6"/>
    <property type="match status" value="1"/>
</dbReference>
<evidence type="ECO:0000256" key="4">
    <source>
        <dbReference type="ARBA" id="ARBA00023163"/>
    </source>
</evidence>
<proteinExistence type="inferred from homology"/>
<dbReference type="Gene3D" id="1.10.10.10">
    <property type="entry name" value="Winged helix-like DNA-binding domain superfamily/Winged helix DNA-binding domain"/>
    <property type="match status" value="1"/>
</dbReference>
<gene>
    <name evidence="6" type="ORF">GB927_010500</name>
</gene>
<dbReference type="RefSeq" id="WP_256116740.1">
    <property type="nucleotide sequence ID" value="NZ_WHSB02000003.1"/>
</dbReference>
<organism evidence="6 7">
    <name type="scientific">Shinella lacus</name>
    <dbReference type="NCBI Taxonomy" id="2654216"/>
    <lineage>
        <taxon>Bacteria</taxon>
        <taxon>Pseudomonadati</taxon>
        <taxon>Pseudomonadota</taxon>
        <taxon>Alphaproteobacteria</taxon>
        <taxon>Hyphomicrobiales</taxon>
        <taxon>Rhizobiaceae</taxon>
        <taxon>Shinella</taxon>
    </lineage>
</organism>
<evidence type="ECO:0000259" key="5">
    <source>
        <dbReference type="PROSITE" id="PS50931"/>
    </source>
</evidence>
<accession>A0ABT1R5Y8</accession>